<dbReference type="Gene3D" id="3.60.140.10">
    <property type="entry name" value="CNF1/YfiH-like putative cysteine hydrolases"/>
    <property type="match status" value="1"/>
</dbReference>
<evidence type="ECO:0000256" key="3">
    <source>
        <dbReference type="ARBA" id="ARBA00003215"/>
    </source>
</evidence>
<keyword evidence="6" id="KW-0479">Metal-binding</keyword>
<evidence type="ECO:0000256" key="7">
    <source>
        <dbReference type="ARBA" id="ARBA00022801"/>
    </source>
</evidence>
<evidence type="ECO:0000256" key="11">
    <source>
        <dbReference type="ARBA" id="ARBA00049893"/>
    </source>
</evidence>
<dbReference type="NCBIfam" id="TIGR00726">
    <property type="entry name" value="peptidoglycan editing factor PgeF"/>
    <property type="match status" value="1"/>
</dbReference>
<dbReference type="AlphaFoldDB" id="A0A2K8N7F2"/>
<keyword evidence="8" id="KW-0862">Zinc</keyword>
<evidence type="ECO:0000313" key="14">
    <source>
        <dbReference type="Proteomes" id="UP000231932"/>
    </source>
</evidence>
<protein>
    <recommendedName>
        <fullName evidence="12">Purine nucleoside phosphorylase</fullName>
    </recommendedName>
</protein>
<dbReference type="CDD" id="cd16833">
    <property type="entry name" value="YfiH"/>
    <property type="match status" value="1"/>
</dbReference>
<keyword evidence="5" id="KW-0808">Transferase</keyword>
<evidence type="ECO:0000256" key="4">
    <source>
        <dbReference type="ARBA" id="ARBA00007353"/>
    </source>
</evidence>
<evidence type="ECO:0000256" key="8">
    <source>
        <dbReference type="ARBA" id="ARBA00022833"/>
    </source>
</evidence>
<dbReference type="GO" id="GO:0005507">
    <property type="term" value="F:copper ion binding"/>
    <property type="evidence" value="ECO:0007669"/>
    <property type="project" value="TreeGrafter"/>
</dbReference>
<proteinExistence type="inferred from homology"/>
<comment type="similarity">
    <text evidence="4 12">Belongs to the purine nucleoside phosphorylase YfiH/LACC1 family.</text>
</comment>
<comment type="catalytic activity">
    <reaction evidence="9">
        <text>adenosine + H2O + H(+) = inosine + NH4(+)</text>
        <dbReference type="Rhea" id="RHEA:24408"/>
        <dbReference type="ChEBI" id="CHEBI:15377"/>
        <dbReference type="ChEBI" id="CHEBI:15378"/>
        <dbReference type="ChEBI" id="CHEBI:16335"/>
        <dbReference type="ChEBI" id="CHEBI:17596"/>
        <dbReference type="ChEBI" id="CHEBI:28938"/>
        <dbReference type="EC" id="3.5.4.4"/>
    </reaction>
    <physiologicalReaction direction="left-to-right" evidence="9">
        <dbReference type="Rhea" id="RHEA:24409"/>
    </physiologicalReaction>
</comment>
<dbReference type="GO" id="GO:0016787">
    <property type="term" value="F:hydrolase activity"/>
    <property type="evidence" value="ECO:0007669"/>
    <property type="project" value="UniProtKB-KW"/>
</dbReference>
<dbReference type="RefSeq" id="WP_100667549.1">
    <property type="nucleotide sequence ID" value="NZ_CP024955.1"/>
</dbReference>
<evidence type="ECO:0000256" key="10">
    <source>
        <dbReference type="ARBA" id="ARBA00048968"/>
    </source>
</evidence>
<comment type="catalytic activity">
    <reaction evidence="11">
        <text>S-methyl-5'-thioadenosine + phosphate = 5-(methylsulfanyl)-alpha-D-ribose 1-phosphate + adenine</text>
        <dbReference type="Rhea" id="RHEA:11852"/>
        <dbReference type="ChEBI" id="CHEBI:16708"/>
        <dbReference type="ChEBI" id="CHEBI:17509"/>
        <dbReference type="ChEBI" id="CHEBI:43474"/>
        <dbReference type="ChEBI" id="CHEBI:58533"/>
        <dbReference type="EC" id="2.4.2.28"/>
    </reaction>
    <physiologicalReaction direction="left-to-right" evidence="11">
        <dbReference type="Rhea" id="RHEA:11853"/>
    </physiologicalReaction>
</comment>
<dbReference type="KEGG" id="kyr:CVV65_07185"/>
<dbReference type="InterPro" id="IPR038371">
    <property type="entry name" value="Cu_polyphenol_OxRdtase_sf"/>
</dbReference>
<dbReference type="OrthoDB" id="4279at2"/>
<gene>
    <name evidence="13" type="ORF">CVV65_07185</name>
</gene>
<keyword evidence="14" id="KW-1185">Reference proteome</keyword>
<reference evidence="14" key="1">
    <citation type="submission" date="2017-11" db="EMBL/GenBank/DDBJ databases">
        <title>Complete Genome Sequence of Kyrpidia sp. Strain EA-1, a thermophilic, hydrogen-oxidizing Bacterium, isolated from the Azores.</title>
        <authorList>
            <person name="Reiner J.E."/>
            <person name="Lapp C.J."/>
            <person name="Bunk B."/>
            <person name="Gescher J."/>
        </authorList>
    </citation>
    <scope>NUCLEOTIDE SEQUENCE [LARGE SCALE GENOMIC DNA]</scope>
    <source>
        <strain evidence="14">EA-1</strain>
    </source>
</reference>
<dbReference type="PANTHER" id="PTHR30616:SF2">
    <property type="entry name" value="PURINE NUCLEOSIDE PHOSPHORYLASE LACC1"/>
    <property type="match status" value="1"/>
</dbReference>
<evidence type="ECO:0000256" key="1">
    <source>
        <dbReference type="ARBA" id="ARBA00000553"/>
    </source>
</evidence>
<evidence type="ECO:0000256" key="6">
    <source>
        <dbReference type="ARBA" id="ARBA00022723"/>
    </source>
</evidence>
<organism evidence="13 14">
    <name type="scientific">Kyrpidia spormannii</name>
    <dbReference type="NCBI Taxonomy" id="2055160"/>
    <lineage>
        <taxon>Bacteria</taxon>
        <taxon>Bacillati</taxon>
        <taxon>Bacillota</taxon>
        <taxon>Bacilli</taxon>
        <taxon>Bacillales</taxon>
        <taxon>Alicyclobacillaceae</taxon>
        <taxon>Kyrpidia</taxon>
    </lineage>
</organism>
<dbReference type="EMBL" id="CP024955">
    <property type="protein sequence ID" value="ATY84737.1"/>
    <property type="molecule type" value="Genomic_DNA"/>
</dbReference>
<comment type="cofactor">
    <cofactor evidence="2">
        <name>Zn(2+)</name>
        <dbReference type="ChEBI" id="CHEBI:29105"/>
    </cofactor>
</comment>
<comment type="function">
    <text evidence="3">Purine nucleoside enzyme that catalyzes the phosphorolysis of adenosine and inosine nucleosides, yielding D-ribose 1-phosphate and the respective free bases, adenine and hypoxanthine. Also catalyzes the phosphorolysis of S-methyl-5'-thioadenosine into adenine and S-methyl-5-thio-alpha-D-ribose 1-phosphate. Also has adenosine deaminase activity.</text>
</comment>
<dbReference type="GO" id="GO:0017061">
    <property type="term" value="F:S-methyl-5-thioadenosine phosphorylase activity"/>
    <property type="evidence" value="ECO:0007669"/>
    <property type="project" value="UniProtKB-EC"/>
</dbReference>
<evidence type="ECO:0000256" key="9">
    <source>
        <dbReference type="ARBA" id="ARBA00047989"/>
    </source>
</evidence>
<comment type="catalytic activity">
    <reaction evidence="1">
        <text>inosine + phosphate = alpha-D-ribose 1-phosphate + hypoxanthine</text>
        <dbReference type="Rhea" id="RHEA:27646"/>
        <dbReference type="ChEBI" id="CHEBI:17368"/>
        <dbReference type="ChEBI" id="CHEBI:17596"/>
        <dbReference type="ChEBI" id="CHEBI:43474"/>
        <dbReference type="ChEBI" id="CHEBI:57720"/>
        <dbReference type="EC" id="2.4.2.1"/>
    </reaction>
    <physiologicalReaction direction="left-to-right" evidence="1">
        <dbReference type="Rhea" id="RHEA:27647"/>
    </physiologicalReaction>
</comment>
<evidence type="ECO:0000313" key="13">
    <source>
        <dbReference type="EMBL" id="ATY84737.1"/>
    </source>
</evidence>
<dbReference type="Proteomes" id="UP000231932">
    <property type="component" value="Chromosome"/>
</dbReference>
<name>A0A2K8N7F2_9BACL</name>
<keyword evidence="7" id="KW-0378">Hydrolase</keyword>
<dbReference type="InterPro" id="IPR011324">
    <property type="entry name" value="Cytotoxic_necrot_fac-like_cat"/>
</dbReference>
<dbReference type="InterPro" id="IPR003730">
    <property type="entry name" value="Cu_polyphenol_OxRdtase"/>
</dbReference>
<dbReference type="SUPFAM" id="SSF64438">
    <property type="entry name" value="CNF1/YfiH-like putative cysteine hydrolases"/>
    <property type="match status" value="1"/>
</dbReference>
<comment type="catalytic activity">
    <reaction evidence="10">
        <text>adenosine + phosphate = alpha-D-ribose 1-phosphate + adenine</text>
        <dbReference type="Rhea" id="RHEA:27642"/>
        <dbReference type="ChEBI" id="CHEBI:16335"/>
        <dbReference type="ChEBI" id="CHEBI:16708"/>
        <dbReference type="ChEBI" id="CHEBI:43474"/>
        <dbReference type="ChEBI" id="CHEBI:57720"/>
        <dbReference type="EC" id="2.4.2.1"/>
    </reaction>
    <physiologicalReaction direction="left-to-right" evidence="10">
        <dbReference type="Rhea" id="RHEA:27643"/>
    </physiologicalReaction>
</comment>
<accession>A0A2K8N7F2</accession>
<evidence type="ECO:0000256" key="5">
    <source>
        <dbReference type="ARBA" id="ARBA00022679"/>
    </source>
</evidence>
<dbReference type="Pfam" id="PF02578">
    <property type="entry name" value="Cu-oxidase_4"/>
    <property type="match status" value="1"/>
</dbReference>
<evidence type="ECO:0000256" key="12">
    <source>
        <dbReference type="RuleBase" id="RU361274"/>
    </source>
</evidence>
<dbReference type="PANTHER" id="PTHR30616">
    <property type="entry name" value="UNCHARACTERIZED PROTEIN YFIH"/>
    <property type="match status" value="1"/>
</dbReference>
<evidence type="ECO:0000256" key="2">
    <source>
        <dbReference type="ARBA" id="ARBA00001947"/>
    </source>
</evidence>
<sequence>MEWELAREAGVTYWRVPAWEEQGRVRARFFTRVGGVSRPPYDGLNVGFSTRDEAGAVLENRRRAAEAFGMPLERWTFCRQVHGDHILTVSSADAGRGALSPENLLGEADGLATRDPGVVLAVLAADCVPILLYAPDVPAVAAVHSGWRGTAIRTVEAAVRKLAGWGADPTRLYAAIGPSIGPCCYEVDEKVREVFHQGWKVVPEGVFAPRHPGHYFLDLWRANREVLLDAGVSEDRVAVLGVCTSCRPDLCYSHRRDKGVTGRMAAAVALVDDGGVEEDDRREHG</sequence>